<sequence length="1298" mass="137082">MSSFRSGMSYGPSARIVGQRLPNTGCLPSSPGLPTPTENWDDDFDFDPSPLPPPSSTSSRTTSSSHPKLLDIVQHEEESSNGHGGKVDSQPRVVESWDDDFDYDPMDWTNNIKGLPTADSGAGFVSSYTASKHPSTATDAGQDLILSQPHAGQSSTSLVSDKTTSRIPNDGAAHQRSFSSMASQSTAHSERRDRKRSSRFPSQASSTSLNVDQQLQPTPPAASRSPNPIYADATGKGFDISRDNLDSKASSTRKLRKSRAPTEEGKEGTFRKRVASIRRRISGSLSTGPSTVTNSSKSRVANDMPPPPVPASAFLTSNLADGLPKLGDPVTGMPRLSSDGYRDPPKDVRPMSSRRSSRRESEAAGVQGVPTSTRPMAKDSLKAPPQSRNISGTMSFESSSSLPVSNSSDSIIDLATGGASISPTPPPGTYSTSPFPSPSPSITSLASHAGGYGFHLPSPAAGSAYNMFASGQDAAGQRREVSSSSTTSGYGVVRTASNHIDAVVGLGVSAAADEEKTPKARRVSDRPTDRKVARPSLHSNLSGSSSALVGYGSKSKPISQAVMTVKTPRRMANDQSVPTASNQVTVPKPVQSSAISEESIQSKVDNKAMSDFRFGRKASIRASISPALSETSHRPLSVGSSPTAALNQGGSGKTRLTLRRIGSISRRHSRRISDGWRAVSGQSSSPAKIQSSRPDSGSTRSADVVAGPEVHANRPSLTVDRESSASKPDNTAAPSATGTSPDFGTFGKGTVTPPRPALLSPTRLHHMSHPTSTPPAMQLTPTAMRSLSQNDSPSTSKVVIGIGEIPRDSNPEGRPTSHPRRNSLGDLKIPSRVVSAQKGLKEEIGAMKQFAAGVQDLKALMAQRTILQAKQDRLGIADTSLDSEYSQWWSLADLLIQLGETGSLDGNSGGGMAGIENYNDLRRERRITLAADTVLPPSHLSRLANDDENSVGNGSRSSLSESTDFGVPPFATAGNGRVSSLWRASTGRTDFSSSQLEQLRVILDKPRTPLATIIDNSVQVKTISLPPSEPETPVSGATPRVHAVPVEGLPRSRTVANASQYSVGIRASDDTHRPPSGQRKSSRSTMGTLRDFWRGTGGSQRLEQGGAPRVASAKQPRPSLGSIFRRSSQKVPSPLQVQSYDRNGGNGPKKASSVALSMAATPDDDSQTSSVSDWDTPPPETRPPGKTGTTPTIIRSQPPPGGDVTITRSDSRKMLAALGRGNSPSVDGKTTTLSPIRSEFQIPAFSSPPGATPELDPTVERIPLALTPASLPALVDKLRDVTEHCRIHIDTASKRLRG</sequence>
<dbReference type="Proteomes" id="UP001230649">
    <property type="component" value="Unassembled WGS sequence"/>
</dbReference>
<proteinExistence type="predicted"/>
<evidence type="ECO:0000313" key="2">
    <source>
        <dbReference type="Proteomes" id="UP001230649"/>
    </source>
</evidence>
<gene>
    <name evidence="1" type="ORF">QFC20_004076</name>
</gene>
<comment type="caution">
    <text evidence="1">The sequence shown here is derived from an EMBL/GenBank/DDBJ whole genome shotgun (WGS) entry which is preliminary data.</text>
</comment>
<name>A0ACC2W4B5_9TREE</name>
<keyword evidence="2" id="KW-1185">Reference proteome</keyword>
<accession>A0ACC2W4B5</accession>
<evidence type="ECO:0000313" key="1">
    <source>
        <dbReference type="EMBL" id="KAJ9106584.1"/>
    </source>
</evidence>
<dbReference type="EMBL" id="JASBWS010000043">
    <property type="protein sequence ID" value="KAJ9106584.1"/>
    <property type="molecule type" value="Genomic_DNA"/>
</dbReference>
<organism evidence="1 2">
    <name type="scientific">Naganishia adeliensis</name>
    <dbReference type="NCBI Taxonomy" id="92952"/>
    <lineage>
        <taxon>Eukaryota</taxon>
        <taxon>Fungi</taxon>
        <taxon>Dikarya</taxon>
        <taxon>Basidiomycota</taxon>
        <taxon>Agaricomycotina</taxon>
        <taxon>Tremellomycetes</taxon>
        <taxon>Filobasidiales</taxon>
        <taxon>Filobasidiaceae</taxon>
        <taxon>Naganishia</taxon>
    </lineage>
</organism>
<protein>
    <submittedName>
        <fullName evidence="1">Uncharacterized protein</fullName>
    </submittedName>
</protein>
<reference evidence="1" key="1">
    <citation type="submission" date="2023-04" db="EMBL/GenBank/DDBJ databases">
        <title>Draft Genome sequencing of Naganishia species isolated from polar environments using Oxford Nanopore Technology.</title>
        <authorList>
            <person name="Leo P."/>
            <person name="Venkateswaran K."/>
        </authorList>
    </citation>
    <scope>NUCLEOTIDE SEQUENCE</scope>
    <source>
        <strain evidence="1">MNA-CCFEE 5262</strain>
    </source>
</reference>